<keyword evidence="12" id="KW-1185">Reference proteome</keyword>
<evidence type="ECO:0000256" key="2">
    <source>
        <dbReference type="ARBA" id="ARBA00004141"/>
    </source>
</evidence>
<feature type="transmembrane region" description="Helical" evidence="9">
    <location>
        <begin position="247"/>
        <end position="267"/>
    </location>
</feature>
<evidence type="ECO:0000256" key="8">
    <source>
        <dbReference type="ARBA" id="ARBA00023136"/>
    </source>
</evidence>
<comment type="caution">
    <text evidence="11">The sequence shown here is derived from an EMBL/GenBank/DDBJ whole genome shotgun (WGS) entry which is preliminary data.</text>
</comment>
<dbReference type="AlphaFoldDB" id="A0A0R0AEQ1"/>
<evidence type="ECO:0000313" key="11">
    <source>
        <dbReference type="EMBL" id="KRG43325.1"/>
    </source>
</evidence>
<dbReference type="InterPro" id="IPR050465">
    <property type="entry name" value="UPF0194_transport"/>
</dbReference>
<evidence type="ECO:0000256" key="5">
    <source>
        <dbReference type="ARBA" id="ARBA00022692"/>
    </source>
</evidence>
<keyword evidence="7" id="KW-0175">Coiled coil</keyword>
<dbReference type="PANTHER" id="PTHR32347">
    <property type="entry name" value="EFFLUX SYSTEM COMPONENT YKNX-RELATED"/>
    <property type="match status" value="1"/>
</dbReference>
<accession>A0A0R0AEQ1</accession>
<sequence>MDAADLPLPPLREDLRLQALPADRMGQPGWVIQDTVVNRFYRVGWLEFEALSRWGGTARELAARIAGHTALRPTVEQITEFTHFLERHQLLRLPVLALEKLRVDSEARRRFNANWLLHHYLFFRIPLAHPQRWLQRTAARLAWLFTPWTVAVILALSVLGLVLVGRQWDEFSTAVVDSFSTEGLLSFAIALCVAKLLHELSHALVATRLGLRVAHMGVAFVVMWPMLYTDTGEAWRLPHARQRLAVASAGILAELALAGVATLAWALSDPGAVRDGFLYLATTGWVLSLALNASPFTRFDGYFILSDLLDFPNLHERAFAQARTALRRGVLGLREPWPEPLPARWRRGLIAFAFVTWIYRFVLFLGIALAVYHFFFKALGIALFVVEVGWFIAMPVMRELGHWWRHRAAIPTRWRRGHLVALGIAALVLLVPWRANVHGYGVARATQQLRVYTPFPARLQQVHAPGRVAAGASLAELDQPDIAARLQGTQANLHALEGQLSALLADPQGIGQQAAMRQRAAVQVDEASAAHAETARLRLVAPFAGVWSDIDPQRRAGQWIGTGEALGVLYDPSHWRVDAYVRQDDVSRMAVGDRVHFYPKGSARRYDGTVTAIAGTRARQLDWPALADRYGGPIATAQQKEGLVPRLPVFHVVVELREAPAQALEAPGEVQVSGERRSLLGSAGRWIAATFLRESGF</sequence>
<evidence type="ECO:0000256" key="1">
    <source>
        <dbReference type="ARBA" id="ARBA00001947"/>
    </source>
</evidence>
<name>A0A0R0AEQ1_9GAMM</name>
<comment type="subcellular location">
    <subcellularLocation>
        <location evidence="3">Cell envelope</location>
    </subcellularLocation>
    <subcellularLocation>
        <location evidence="2">Membrane</location>
        <topology evidence="2">Multi-pass membrane protein</topology>
    </subcellularLocation>
</comment>
<dbReference type="EMBL" id="LLXU01000076">
    <property type="protein sequence ID" value="KRG43325.1"/>
    <property type="molecule type" value="Genomic_DNA"/>
</dbReference>
<feature type="transmembrane region" description="Helical" evidence="9">
    <location>
        <begin position="141"/>
        <end position="164"/>
    </location>
</feature>
<proteinExistence type="inferred from homology"/>
<organism evidence="11 12">
    <name type="scientific">Stenotrophomonas panacihumi</name>
    <dbReference type="NCBI Taxonomy" id="676599"/>
    <lineage>
        <taxon>Bacteria</taxon>
        <taxon>Pseudomonadati</taxon>
        <taxon>Pseudomonadota</taxon>
        <taxon>Gammaproteobacteria</taxon>
        <taxon>Lysobacterales</taxon>
        <taxon>Lysobacteraceae</taxon>
        <taxon>Stenotrophomonas</taxon>
    </lineage>
</organism>
<keyword evidence="8 9" id="KW-0472">Membrane</keyword>
<dbReference type="STRING" id="676599.ARC20_01000"/>
<feature type="domain" description="Peptidase M50" evidence="10">
    <location>
        <begin position="187"/>
        <end position="270"/>
    </location>
</feature>
<reference evidence="11 12" key="1">
    <citation type="submission" date="2015-10" db="EMBL/GenBank/DDBJ databases">
        <title>Genome sequencing and analysis of members of genus Stenotrophomonas.</title>
        <authorList>
            <person name="Patil P.P."/>
            <person name="Midha S."/>
            <person name="Patil P.B."/>
        </authorList>
    </citation>
    <scope>NUCLEOTIDE SEQUENCE [LARGE SCALE GENOMIC DNA]</scope>
    <source>
        <strain evidence="11 12">JCM 16536</strain>
    </source>
</reference>
<dbReference type="GO" id="GO:0016020">
    <property type="term" value="C:membrane"/>
    <property type="evidence" value="ECO:0007669"/>
    <property type="project" value="UniProtKB-SubCell"/>
</dbReference>
<dbReference type="Proteomes" id="UP000051802">
    <property type="component" value="Unassembled WGS sequence"/>
</dbReference>
<dbReference type="GO" id="GO:0030313">
    <property type="term" value="C:cell envelope"/>
    <property type="evidence" value="ECO:0007669"/>
    <property type="project" value="UniProtKB-SubCell"/>
</dbReference>
<evidence type="ECO:0000256" key="4">
    <source>
        <dbReference type="ARBA" id="ARBA00007931"/>
    </source>
</evidence>
<dbReference type="InterPro" id="IPR008915">
    <property type="entry name" value="Peptidase_M50"/>
</dbReference>
<comment type="cofactor">
    <cofactor evidence="1">
        <name>Zn(2+)</name>
        <dbReference type="ChEBI" id="CHEBI:29105"/>
    </cofactor>
</comment>
<gene>
    <name evidence="11" type="ORF">ARC20_01000</name>
</gene>
<keyword evidence="5 9" id="KW-0812">Transmembrane</keyword>
<comment type="similarity">
    <text evidence="4">Belongs to the peptidase M50B family.</text>
</comment>
<keyword evidence="6 9" id="KW-1133">Transmembrane helix</keyword>
<dbReference type="Gene3D" id="2.40.30.170">
    <property type="match status" value="1"/>
</dbReference>
<feature type="transmembrane region" description="Helical" evidence="9">
    <location>
        <begin position="349"/>
        <end position="372"/>
    </location>
</feature>
<evidence type="ECO:0000256" key="9">
    <source>
        <dbReference type="SAM" id="Phobius"/>
    </source>
</evidence>
<dbReference type="GO" id="GO:0006508">
    <property type="term" value="P:proteolysis"/>
    <property type="evidence" value="ECO:0007669"/>
    <property type="project" value="InterPro"/>
</dbReference>
<feature type="transmembrane region" description="Helical" evidence="9">
    <location>
        <begin position="378"/>
        <end position="397"/>
    </location>
</feature>
<protein>
    <submittedName>
        <fullName evidence="11">Peptidase M50</fullName>
    </submittedName>
</protein>
<evidence type="ECO:0000259" key="10">
    <source>
        <dbReference type="Pfam" id="PF02163"/>
    </source>
</evidence>
<evidence type="ECO:0000256" key="7">
    <source>
        <dbReference type="ARBA" id="ARBA00023054"/>
    </source>
</evidence>
<dbReference type="PANTHER" id="PTHR32347:SF23">
    <property type="entry name" value="BLL5650 PROTEIN"/>
    <property type="match status" value="1"/>
</dbReference>
<evidence type="ECO:0000256" key="3">
    <source>
        <dbReference type="ARBA" id="ARBA00004196"/>
    </source>
</evidence>
<evidence type="ECO:0000256" key="6">
    <source>
        <dbReference type="ARBA" id="ARBA00022989"/>
    </source>
</evidence>
<evidence type="ECO:0000313" key="12">
    <source>
        <dbReference type="Proteomes" id="UP000051802"/>
    </source>
</evidence>
<dbReference type="Pfam" id="PF02163">
    <property type="entry name" value="Peptidase_M50"/>
    <property type="match status" value="1"/>
</dbReference>
<feature type="transmembrane region" description="Helical" evidence="9">
    <location>
        <begin position="418"/>
        <end position="435"/>
    </location>
</feature>